<evidence type="ECO:0000259" key="1">
    <source>
        <dbReference type="Pfam" id="PF07522"/>
    </source>
</evidence>
<name>A0A5J9UNV0_9POAL</name>
<proteinExistence type="predicted"/>
<organism evidence="2 3">
    <name type="scientific">Eragrostis curvula</name>
    <name type="common">weeping love grass</name>
    <dbReference type="NCBI Taxonomy" id="38414"/>
    <lineage>
        <taxon>Eukaryota</taxon>
        <taxon>Viridiplantae</taxon>
        <taxon>Streptophyta</taxon>
        <taxon>Embryophyta</taxon>
        <taxon>Tracheophyta</taxon>
        <taxon>Spermatophyta</taxon>
        <taxon>Magnoliopsida</taxon>
        <taxon>Liliopsida</taxon>
        <taxon>Poales</taxon>
        <taxon>Poaceae</taxon>
        <taxon>PACMAD clade</taxon>
        <taxon>Chloridoideae</taxon>
        <taxon>Eragrostideae</taxon>
        <taxon>Eragrostidinae</taxon>
        <taxon>Eragrostis</taxon>
    </lineage>
</organism>
<dbReference type="AlphaFoldDB" id="A0A5J9UNV0"/>
<reference evidence="2 3" key="1">
    <citation type="journal article" date="2019" name="Sci. Rep.">
        <title>A high-quality genome of Eragrostis curvula grass provides insights into Poaceae evolution and supports new strategies to enhance forage quality.</title>
        <authorList>
            <person name="Carballo J."/>
            <person name="Santos B.A.C.M."/>
            <person name="Zappacosta D."/>
            <person name="Garbus I."/>
            <person name="Selva J.P."/>
            <person name="Gallo C.A."/>
            <person name="Diaz A."/>
            <person name="Albertini E."/>
            <person name="Caccamo M."/>
            <person name="Echenique V."/>
        </authorList>
    </citation>
    <scope>NUCLEOTIDE SEQUENCE [LARGE SCALE GENOMIC DNA]</scope>
    <source>
        <strain evidence="3">cv. Victoria</strain>
        <tissue evidence="2">Leaf</tissue>
    </source>
</reference>
<dbReference type="Proteomes" id="UP000324897">
    <property type="component" value="Chromosome 2"/>
</dbReference>
<accession>A0A5J9UNV0</accession>
<gene>
    <name evidence="2" type="ORF">EJB05_27929</name>
</gene>
<dbReference type="Gramene" id="TVU25433">
    <property type="protein sequence ID" value="TVU25433"/>
    <property type="gene ID" value="EJB05_27929"/>
</dbReference>
<dbReference type="InterPro" id="IPR011084">
    <property type="entry name" value="DRMBL"/>
</dbReference>
<protein>
    <recommendedName>
        <fullName evidence="1">DNA repair metallo-beta-lactamase domain-containing protein</fullName>
    </recommendedName>
</protein>
<evidence type="ECO:0000313" key="2">
    <source>
        <dbReference type="EMBL" id="TVU25433.1"/>
    </source>
</evidence>
<evidence type="ECO:0000313" key="3">
    <source>
        <dbReference type="Proteomes" id="UP000324897"/>
    </source>
</evidence>
<dbReference type="Pfam" id="PF07522">
    <property type="entry name" value="DRMBL"/>
    <property type="match status" value="1"/>
</dbReference>
<keyword evidence="3" id="KW-1185">Reference proteome</keyword>
<dbReference type="EMBL" id="RWGY01000013">
    <property type="protein sequence ID" value="TVU25433.1"/>
    <property type="molecule type" value="Genomic_DNA"/>
</dbReference>
<comment type="caution">
    <text evidence="2">The sequence shown here is derived from an EMBL/GenBank/DDBJ whole genome shotgun (WGS) entry which is preliminary data.</text>
</comment>
<feature type="domain" description="DNA repair metallo-beta-lactamase" evidence="1">
    <location>
        <begin position="9"/>
        <end position="50"/>
    </location>
</feature>
<dbReference type="OrthoDB" id="690675at2759"/>
<feature type="non-terminal residue" evidence="2">
    <location>
        <position position="1"/>
    </location>
</feature>
<sequence>MQWRPVLMEPMRDEFGMWHVCLSMHSSREELEQALGILRPRWVISTAPPCIAMDQSYVKKHYCLSRLVPDGMTTVTVSPQPSVRTVEAIEESEAAVDCSAEEFGSDDSVQVEVAEPTLEGFEIRVEPPLTLFRRARDDYASVELIDDIEIEAMEQATESRPSKEGMADKSVEVTEITEVSGKVRNSATESDGELKICSKASEFRMDDNNVKIVKANGKAGQAQEQHLNAHNVMRVSEQGKNRTEAVKEISAVHTIVPSQGNMEAAEDGASPSKVYKNADNASERMGDSSTLIRSSKALSASLIWLYRSMNVSVSRPLPSLVELIGASMRSRVSETVHL</sequence>